<comment type="caution">
    <text evidence="1">The sequence shown here is derived from an EMBL/GenBank/DDBJ whole genome shotgun (WGS) entry which is preliminary data.</text>
</comment>
<accession>A0A1R3KBA8</accession>
<evidence type="ECO:0000313" key="1">
    <source>
        <dbReference type="EMBL" id="OMP04380.1"/>
    </source>
</evidence>
<evidence type="ECO:0000313" key="2">
    <source>
        <dbReference type="Proteomes" id="UP000187203"/>
    </source>
</evidence>
<reference evidence="2" key="1">
    <citation type="submission" date="2013-09" db="EMBL/GenBank/DDBJ databases">
        <title>Corchorus olitorius genome sequencing.</title>
        <authorList>
            <person name="Alam M."/>
            <person name="Haque M.S."/>
            <person name="Islam M.S."/>
            <person name="Emdad E.M."/>
            <person name="Islam M.M."/>
            <person name="Ahmed B."/>
            <person name="Halim A."/>
            <person name="Hossen Q.M.M."/>
            <person name="Hossain M.Z."/>
            <person name="Ahmed R."/>
            <person name="Khan M.M."/>
            <person name="Islam R."/>
            <person name="Rashid M.M."/>
            <person name="Khan S.A."/>
            <person name="Rahman M.S."/>
            <person name="Alam M."/>
            <person name="Yahiya A.S."/>
            <person name="Khan M.S."/>
            <person name="Azam M.S."/>
            <person name="Haque T."/>
            <person name="Lashkar M.Z.H."/>
            <person name="Akhand A.I."/>
            <person name="Morshed G."/>
            <person name="Roy S."/>
            <person name="Uddin K.S."/>
            <person name="Rabeya T."/>
            <person name="Hossain A.S."/>
            <person name="Chowdhury A."/>
            <person name="Snigdha A.R."/>
            <person name="Mortoza M.S."/>
            <person name="Matin S.A."/>
            <person name="Hoque S.M.E."/>
            <person name="Islam M.K."/>
            <person name="Roy D.K."/>
            <person name="Haider R."/>
            <person name="Moosa M.M."/>
            <person name="Elias S.M."/>
            <person name="Hasan A.M."/>
            <person name="Jahan S."/>
            <person name="Shafiuddin M."/>
            <person name="Mahmood N."/>
            <person name="Shommy N.S."/>
        </authorList>
    </citation>
    <scope>NUCLEOTIDE SEQUENCE [LARGE SCALE GENOMIC DNA]</scope>
    <source>
        <strain evidence="2">cv. O-4</strain>
    </source>
</reference>
<proteinExistence type="predicted"/>
<dbReference type="Proteomes" id="UP000187203">
    <property type="component" value="Unassembled WGS sequence"/>
</dbReference>
<organism evidence="1 2">
    <name type="scientific">Corchorus olitorius</name>
    <dbReference type="NCBI Taxonomy" id="93759"/>
    <lineage>
        <taxon>Eukaryota</taxon>
        <taxon>Viridiplantae</taxon>
        <taxon>Streptophyta</taxon>
        <taxon>Embryophyta</taxon>
        <taxon>Tracheophyta</taxon>
        <taxon>Spermatophyta</taxon>
        <taxon>Magnoliopsida</taxon>
        <taxon>eudicotyledons</taxon>
        <taxon>Gunneridae</taxon>
        <taxon>Pentapetalae</taxon>
        <taxon>rosids</taxon>
        <taxon>malvids</taxon>
        <taxon>Malvales</taxon>
        <taxon>Malvaceae</taxon>
        <taxon>Grewioideae</taxon>
        <taxon>Apeibeae</taxon>
        <taxon>Corchorus</taxon>
    </lineage>
</organism>
<keyword evidence="2" id="KW-1185">Reference proteome</keyword>
<name>A0A1R3KBA8_9ROSI</name>
<protein>
    <submittedName>
        <fullName evidence="1">Uncharacterized protein</fullName>
    </submittedName>
</protein>
<gene>
    <name evidence="1" type="ORF">COLO4_09689</name>
</gene>
<sequence length="46" mass="4981">MAIGKVGSNLRLVNGGNGRPIPMFGPLEYRPKPTKGLSSFFFGRNT</sequence>
<dbReference type="EMBL" id="AWUE01014262">
    <property type="protein sequence ID" value="OMP04380.1"/>
    <property type="molecule type" value="Genomic_DNA"/>
</dbReference>
<dbReference type="AlphaFoldDB" id="A0A1R3KBA8"/>